<evidence type="ECO:0000259" key="2">
    <source>
        <dbReference type="Pfam" id="PF18210"/>
    </source>
</evidence>
<dbReference type="CDD" id="cd21853">
    <property type="entry name" value="KNL1_NTD"/>
    <property type="match status" value="1"/>
</dbReference>
<feature type="region of interest" description="Disordered" evidence="1">
    <location>
        <begin position="1964"/>
        <end position="2009"/>
    </location>
</feature>
<dbReference type="GO" id="GO:0051301">
    <property type="term" value="P:cell division"/>
    <property type="evidence" value="ECO:0007669"/>
    <property type="project" value="InterPro"/>
</dbReference>
<organism evidence="3 4">
    <name type="scientific">Eleutherodactylus coqui</name>
    <name type="common">Puerto Rican coqui</name>
    <dbReference type="NCBI Taxonomy" id="57060"/>
    <lineage>
        <taxon>Eukaryota</taxon>
        <taxon>Metazoa</taxon>
        <taxon>Chordata</taxon>
        <taxon>Craniata</taxon>
        <taxon>Vertebrata</taxon>
        <taxon>Euteleostomi</taxon>
        <taxon>Amphibia</taxon>
        <taxon>Batrachia</taxon>
        <taxon>Anura</taxon>
        <taxon>Neobatrachia</taxon>
        <taxon>Hyloidea</taxon>
        <taxon>Eleutherodactylidae</taxon>
        <taxon>Eleutherodactylinae</taxon>
        <taxon>Eleutherodactylus</taxon>
        <taxon>Eleutherodactylus</taxon>
    </lineage>
</organism>
<dbReference type="PANTHER" id="PTHR16520:SF3">
    <property type="entry name" value="KINETOCHORE SCAFFOLD 1"/>
    <property type="match status" value="1"/>
</dbReference>
<comment type="caution">
    <text evidence="3">The sequence shown here is derived from an EMBL/GenBank/DDBJ whole genome shotgun (WGS) entry which is preliminary data.</text>
</comment>
<keyword evidence="4" id="KW-1185">Reference proteome</keyword>
<dbReference type="EMBL" id="WNTK01000006">
    <property type="protein sequence ID" value="KAG9480885.1"/>
    <property type="molecule type" value="Genomic_DNA"/>
</dbReference>
<protein>
    <recommendedName>
        <fullName evidence="2">Knl1 C-terminal RWD domain-containing protein</fullName>
    </recommendedName>
</protein>
<name>A0A8J6F5V3_ELECQ</name>
<dbReference type="InterPro" id="IPR040850">
    <property type="entry name" value="Knl1_RWD_C"/>
</dbReference>
<sequence length="2472" mass="277606">MDDKSISQSSELTEQVHRRRLSSILKAPRSPLKDLGSGNELCQEPIIEKHRKSLRRVSFAETIRVFTPALQSTGSADKENEGFGTSESSTNVNKETANKCGIAGMDTLLHGAIQAPSYNADEDWNNADCTEDRTIFFCADNDMDMTASNTIPIHGLIEKKIDTSQFLASLKFPNNEMTQNKDFKLSVGVEKHSDFILKRDSSMENKVKFSDFLTSLANEKSKATNFLDAEKENIFPFVPTRFHALDSTENVTQMFREQDDGLDLTKCHTTNIDSFFPMINRETANQLTSSHNGNSQPERLALSELSHLKNFGLNNKLNRSASNNQTVFIEDDMDITRSHTTRIRQDALAQAVQLHTYQNETQFPFDKNMIFDKENEMEMTRNNSVLIDKNPSVTSVQRKIRVSCEDHTTILPQGEDMDITKSHTVAIDGLTVEQVRPQAMPHSAVCSGVANDHVRRSSGLALNPQMVPRKSLEMSNTRPIDSIQSGFEHNRTYASKLEDPEDQVNQAEQNKTGSTFSNLEPSEKMLENHTKSANNERPKSHTIAVDGKPLQEMSKKDSKSNFNCLKLPSVSNNKTNLFSTDSDDMELTQSHTVFIDQKALNRDNKNDLSVRFQQRDTSVSTSGQVEKTDRDLRVQENTSLVNRIPGSISSKHEPMMNATNYLTDDMEITVFGNDAFGKSPPSSAYEGNKTALFTCSQQDMEFTRSQTVFIDHVLCERLQYDTCSTISNDLHFNSTISKCTSTNIKEQVGYSVAKEQEAETLSKSLFELQSACVNPGHAMPSESTREVCTALQNNSNFLRPDQDDMDITLSNTAAIRNTFLYGNSKPNKSVPCVPSTLNSSATDKSVFEDDMELTKSHTMIIDERNLVGLRNPSTSIKNITLPTSAPKMVTNPIAVWHEIDPTHNVSKQQLHNESVPQEGDMEMTNINTGLLIAARKSQSWNKVNPSFESQDKTVYLCDQDDMDMTRAHTVAIENKVIEVKDANLKSMSQDSATVSSAKSHLGDVKYMPRPYSAHDFDEKHYTSRTPFDPEMDITVSNTVTINTEKPGNDLQLLISKSKVLPSAKSHYLDRLERDEGNNTVFDQESRTDLKKNSPELQDKTLFLYEQNDMDITRSHTTAIESKILNGLKDKKVEPEFQKLTERNADLTNNGINMAGNITSVTGACSEDEDMDMTKSNTVFIDQLHTKDVHVSDIHSKGKIVSSLQKSLIANNETSLLVYNMEETNRNVHLSESLVNGSSFDKPTCNQSDIEMTKSHTVAIEKPLDSAHITYPVSICSQVSTAMTSCDQGNNYMCGERDRARPPAEANDGPRAESVEPLVFECISYKELSMPPDPKDTTTTFSGNVKGSDLTKLQGNSGLVQTSKDFLDGDETMFPNEQSMDITKAHTAAEACSLDNNSRMPSTGIVVIEGDTVNVSGALIDVQQKCDLNETMEKLKCRRKSYARSGILLAGLENEVSRIHTNSIEASLLKTNTDSCGSAEKDFILDKESDNIDFESKHTYFGNCISPNADPNQNPTFPEQSCVSSACKVVGLEEDNVPDDKICYEKGLKSQLEIKGENLKTTSEGRSDISFNCDPSCLASDPTANMRPEKQKTCVRPLETLTVAHQKDSEVAVEKEMKKAKLKGKRVSFHVPEIEMVSKDQVIQPFVSHRDNYDEVEHQDRIVHAADQIATKSDFMDQASVIGIKQDTENLEDNPLHKDSDVTSDMAVGFPERISSNVAFSTLFCNNSAGINKRRSIADIQLKIKRLSQQSKTSHTHTAPLLGLIEQLPATAQILHPSGSERVLLNAELPNTVTTQEKEPIHEKNKITRGNSLPNRLSVKMIQPKLPKKRALSTSNNVEEARSTVSEAEHQNAQCSKALLKTFKVLDDGQCIDEEMLPACPDDQDINSVFHYEVPEGAWEELCQEEAVQQNSDRSTMQCKDSVNGQKRVREAEGDFESQREKRARWKDDILEKDEARNSVDFKGSDKLYRSDSSTHHASKTMEQTYSSSSSSQDSRADGMSVDLSSQQYSQMDSQLPWDTGCEQNLWKKFQDGTITVQEFFVLLRIRVLIQKPRYSELPSKRGMKEDLTAIEILQNQYIHQPKLQMYEEECHTLYQTIEELKGSTELQHKPLVQINSFLWEALRMCSENELMYFGVTLKNMKSLYSKKSKLIAHEEKVSTYSKLLHTAQTQWENLQARLHETDELLTELDNCISTLELETTRLNEECGSESLAGKGCVRIQAEIDCLKSQEQLSIRESLELEERKQVLGQLDCLQEEERVNRKHLQELSYTEWELVEWTDQAATFIFLYNSLELSVTFGDSIDGECFNKKPCRKISSVTVESQLDDEVAHPSSVLVHRLILQYVEKAAFNESYKNQNNLPQLLSNLSLVVSRCKLLGEELEYLIKWGAKYNIVKTQVQSLQIKLLFSSLAALVKFELIIHLSDTYPTVPLAFTLNNLIGSITKSRVTAIMSTVPTGLWYLKRTVKSIHTNLLL</sequence>
<dbReference type="PANTHER" id="PTHR16520">
    <property type="entry name" value="KINETOCHORE SCAFFOLD 1"/>
    <property type="match status" value="1"/>
</dbReference>
<feature type="compositionally biased region" description="Polar residues" evidence="1">
    <location>
        <begin position="503"/>
        <end position="520"/>
    </location>
</feature>
<evidence type="ECO:0000313" key="3">
    <source>
        <dbReference type="EMBL" id="KAG9480885.1"/>
    </source>
</evidence>
<dbReference type="OrthoDB" id="6132334at2759"/>
<dbReference type="InterPro" id="IPR043651">
    <property type="entry name" value="KNL1_MELT_rpt"/>
</dbReference>
<feature type="compositionally biased region" description="Basic and acidic residues" evidence="1">
    <location>
        <begin position="1964"/>
        <end position="1974"/>
    </location>
</feature>
<evidence type="ECO:0000256" key="1">
    <source>
        <dbReference type="SAM" id="MobiDB-lite"/>
    </source>
</evidence>
<dbReference type="CDD" id="cd22817">
    <property type="entry name" value="DRWD-N_Knl1"/>
    <property type="match status" value="1"/>
</dbReference>
<dbReference type="GO" id="GO:0034501">
    <property type="term" value="P:protein localization to kinetochore"/>
    <property type="evidence" value="ECO:0007669"/>
    <property type="project" value="InterPro"/>
</dbReference>
<feature type="domain" description="Knl1 C-terminal RWD" evidence="2">
    <location>
        <begin position="2228"/>
        <end position="2376"/>
    </location>
</feature>
<reference evidence="3" key="1">
    <citation type="thesis" date="2020" institute="ProQuest LLC" country="789 East Eisenhower Parkway, Ann Arbor, MI, USA">
        <title>Comparative Genomics and Chromosome Evolution.</title>
        <authorList>
            <person name="Mudd A.B."/>
        </authorList>
    </citation>
    <scope>NUCLEOTIDE SEQUENCE</scope>
    <source>
        <strain evidence="3">HN-11 Male</strain>
        <tissue evidence="3">Kidney and liver</tissue>
    </source>
</reference>
<feature type="region of interest" description="Disordered" evidence="1">
    <location>
        <begin position="1908"/>
        <end position="1942"/>
    </location>
</feature>
<dbReference type="Pfam" id="PF19221">
    <property type="entry name" value="MELT"/>
    <property type="match status" value="14"/>
</dbReference>
<accession>A0A8J6F5V3</accession>
<feature type="compositionally biased region" description="Polar residues" evidence="1">
    <location>
        <begin position="83"/>
        <end position="92"/>
    </location>
</feature>
<dbReference type="GO" id="GO:0005634">
    <property type="term" value="C:nucleus"/>
    <property type="evidence" value="ECO:0007669"/>
    <property type="project" value="TreeGrafter"/>
</dbReference>
<feature type="compositionally biased region" description="Basic and acidic residues" evidence="1">
    <location>
        <begin position="521"/>
        <end position="539"/>
    </location>
</feature>
<dbReference type="Proteomes" id="UP000770717">
    <property type="component" value="Unassembled WGS sequence"/>
</dbReference>
<feature type="compositionally biased region" description="Basic and acidic residues" evidence="1">
    <location>
        <begin position="1927"/>
        <end position="1942"/>
    </location>
</feature>
<dbReference type="Pfam" id="PF18210">
    <property type="entry name" value="Knl1_RWD_C"/>
    <property type="match status" value="1"/>
</dbReference>
<evidence type="ECO:0000313" key="4">
    <source>
        <dbReference type="Proteomes" id="UP000770717"/>
    </source>
</evidence>
<dbReference type="InterPro" id="IPR037388">
    <property type="entry name" value="Blinkin"/>
</dbReference>
<proteinExistence type="predicted"/>
<gene>
    <name evidence="3" type="ORF">GDO78_010258</name>
</gene>
<feature type="region of interest" description="Disordered" evidence="1">
    <location>
        <begin position="73"/>
        <end position="92"/>
    </location>
</feature>
<feature type="region of interest" description="Disordered" evidence="1">
    <location>
        <begin position="496"/>
        <end position="559"/>
    </location>
</feature>
<dbReference type="GO" id="GO:0008608">
    <property type="term" value="P:attachment of spindle microtubules to kinetochore"/>
    <property type="evidence" value="ECO:0007669"/>
    <property type="project" value="InterPro"/>
</dbReference>
<feature type="compositionally biased region" description="Polar residues" evidence="1">
    <location>
        <begin position="1908"/>
        <end position="1924"/>
    </location>
</feature>